<sequence>PSTEEKARASRAESATKGKQGNLAVLSLHPCPSTRRAAYEREPHLEVFICCTHDLAPAEVTSETAR</sequence>
<proteinExistence type="predicted"/>
<reference evidence="2" key="1">
    <citation type="journal article" date="2009" name="Rice">
        <title>De Novo Next Generation Sequencing of Plant Genomes.</title>
        <authorList>
            <person name="Rounsley S."/>
            <person name="Marri P.R."/>
            <person name="Yu Y."/>
            <person name="He R."/>
            <person name="Sisneros N."/>
            <person name="Goicoechea J.L."/>
            <person name="Lee S.J."/>
            <person name="Angelova A."/>
            <person name="Kudrna D."/>
            <person name="Luo M."/>
            <person name="Affourtit J."/>
            <person name="Desany B."/>
            <person name="Knight J."/>
            <person name="Niazi F."/>
            <person name="Egholm M."/>
            <person name="Wing R.A."/>
        </authorList>
    </citation>
    <scope>NUCLEOTIDE SEQUENCE [LARGE SCALE GENOMIC DNA]</scope>
    <source>
        <strain evidence="2">cv. IRGC 105608</strain>
    </source>
</reference>
<dbReference type="PaxDb" id="65489-OBART03G30730.1"/>
<dbReference type="HOGENOM" id="CLU_2838729_0_0_1"/>
<protein>
    <submittedName>
        <fullName evidence="2">Uncharacterized protein</fullName>
    </submittedName>
</protein>
<evidence type="ECO:0000313" key="3">
    <source>
        <dbReference type="Proteomes" id="UP000026960"/>
    </source>
</evidence>
<accession>A0A0D3FMT8</accession>
<feature type="compositionally biased region" description="Basic and acidic residues" evidence="1">
    <location>
        <begin position="1"/>
        <end position="16"/>
    </location>
</feature>
<name>A0A0D3FMT8_9ORYZ</name>
<feature type="region of interest" description="Disordered" evidence="1">
    <location>
        <begin position="1"/>
        <end position="22"/>
    </location>
</feature>
<organism evidence="2">
    <name type="scientific">Oryza barthii</name>
    <dbReference type="NCBI Taxonomy" id="65489"/>
    <lineage>
        <taxon>Eukaryota</taxon>
        <taxon>Viridiplantae</taxon>
        <taxon>Streptophyta</taxon>
        <taxon>Embryophyta</taxon>
        <taxon>Tracheophyta</taxon>
        <taxon>Spermatophyta</taxon>
        <taxon>Magnoliopsida</taxon>
        <taxon>Liliopsida</taxon>
        <taxon>Poales</taxon>
        <taxon>Poaceae</taxon>
        <taxon>BOP clade</taxon>
        <taxon>Oryzoideae</taxon>
        <taxon>Oryzeae</taxon>
        <taxon>Oryzinae</taxon>
        <taxon>Oryza</taxon>
    </lineage>
</organism>
<evidence type="ECO:0000313" key="2">
    <source>
        <dbReference type="EnsemblPlants" id="OBART03G30730.1"/>
    </source>
</evidence>
<keyword evidence="3" id="KW-1185">Reference proteome</keyword>
<dbReference type="AlphaFoldDB" id="A0A0D3FMT8"/>
<dbReference type="EnsemblPlants" id="OBART03G30730.1">
    <property type="protein sequence ID" value="OBART03G30730.1"/>
    <property type="gene ID" value="OBART03G30730"/>
</dbReference>
<dbReference type="Proteomes" id="UP000026960">
    <property type="component" value="Chromosome 3"/>
</dbReference>
<reference evidence="2" key="2">
    <citation type="submission" date="2015-03" db="UniProtKB">
        <authorList>
            <consortium name="EnsemblPlants"/>
        </authorList>
    </citation>
    <scope>IDENTIFICATION</scope>
</reference>
<dbReference type="Gramene" id="OBART03G30730.1">
    <property type="protein sequence ID" value="OBART03G30730.1"/>
    <property type="gene ID" value="OBART03G30730"/>
</dbReference>
<evidence type="ECO:0000256" key="1">
    <source>
        <dbReference type="SAM" id="MobiDB-lite"/>
    </source>
</evidence>